<accession>A0A183K105</accession>
<keyword evidence="1" id="KW-0812">Transmembrane</keyword>
<organism evidence="4">
    <name type="scientific">Schistosoma curassoni</name>
    <dbReference type="NCBI Taxonomy" id="6186"/>
    <lineage>
        <taxon>Eukaryota</taxon>
        <taxon>Metazoa</taxon>
        <taxon>Spiralia</taxon>
        <taxon>Lophotrochozoa</taxon>
        <taxon>Platyhelminthes</taxon>
        <taxon>Trematoda</taxon>
        <taxon>Digenea</taxon>
        <taxon>Strigeidida</taxon>
        <taxon>Schistosomatoidea</taxon>
        <taxon>Schistosomatidae</taxon>
        <taxon>Schistosoma</taxon>
    </lineage>
</organism>
<evidence type="ECO:0000313" key="2">
    <source>
        <dbReference type="EMBL" id="VDP31905.1"/>
    </source>
</evidence>
<dbReference type="AlphaFoldDB" id="A0A183K105"/>
<sequence>MYLHLRVNVHFVTQIQYRSFQTPWLAVGARMRVSSYLGLVNWMYLHLGFNVHFGTRTVRFKRYRVVHLVTESYSIRFNRIISLILPLSLSSNNMHLYSILLSSCYY</sequence>
<keyword evidence="1" id="KW-0472">Membrane</keyword>
<name>A0A183K105_9TREM</name>
<dbReference type="Proteomes" id="UP000279833">
    <property type="component" value="Unassembled WGS sequence"/>
</dbReference>
<reference evidence="2 3" key="2">
    <citation type="submission" date="2018-11" db="EMBL/GenBank/DDBJ databases">
        <authorList>
            <consortium name="Pathogen Informatics"/>
        </authorList>
    </citation>
    <scope>NUCLEOTIDE SEQUENCE [LARGE SCALE GENOMIC DNA]</scope>
    <source>
        <strain evidence="2">Dakar</strain>
        <strain evidence="3">Dakar, Senegal</strain>
    </source>
</reference>
<keyword evidence="3" id="KW-1185">Reference proteome</keyword>
<keyword evidence="1" id="KW-1133">Transmembrane helix</keyword>
<evidence type="ECO:0000256" key="1">
    <source>
        <dbReference type="SAM" id="Phobius"/>
    </source>
</evidence>
<evidence type="ECO:0000313" key="4">
    <source>
        <dbReference type="WBParaSite" id="SCUD_0000866801-mRNA-1"/>
    </source>
</evidence>
<protein>
    <submittedName>
        <fullName evidence="4">Ovule protein</fullName>
    </submittedName>
</protein>
<reference evidence="4" key="1">
    <citation type="submission" date="2016-06" db="UniProtKB">
        <authorList>
            <consortium name="WormBaseParasite"/>
        </authorList>
    </citation>
    <scope>IDENTIFICATION</scope>
</reference>
<feature type="transmembrane region" description="Helical" evidence="1">
    <location>
        <begin position="33"/>
        <end position="53"/>
    </location>
</feature>
<evidence type="ECO:0000313" key="3">
    <source>
        <dbReference type="Proteomes" id="UP000279833"/>
    </source>
</evidence>
<proteinExistence type="predicted"/>
<dbReference type="EMBL" id="UZAK01032850">
    <property type="protein sequence ID" value="VDP31905.1"/>
    <property type="molecule type" value="Genomic_DNA"/>
</dbReference>
<gene>
    <name evidence="2" type="ORF">SCUD_LOCUS8668</name>
</gene>
<dbReference type="WBParaSite" id="SCUD_0000866801-mRNA-1">
    <property type="protein sequence ID" value="SCUD_0000866801-mRNA-1"/>
    <property type="gene ID" value="SCUD_0000866801"/>
</dbReference>